<dbReference type="Proteomes" id="UP001152797">
    <property type="component" value="Unassembled WGS sequence"/>
</dbReference>
<dbReference type="OrthoDB" id="426913at2759"/>
<keyword evidence="4" id="KW-1185">Reference proteome</keyword>
<comment type="caution">
    <text evidence="2">The sequence shown here is derived from an EMBL/GenBank/DDBJ whole genome shotgun (WGS) entry which is preliminary data.</text>
</comment>
<accession>A0A9P1FQD0</accession>
<proteinExistence type="predicted"/>
<protein>
    <submittedName>
        <fullName evidence="2">Uncharacterized protein</fullName>
    </submittedName>
</protein>
<feature type="transmembrane region" description="Helical" evidence="1">
    <location>
        <begin position="57"/>
        <end position="86"/>
    </location>
</feature>
<dbReference type="EMBL" id="CAMXCT030000731">
    <property type="protein sequence ID" value="CAL4769924.1"/>
    <property type="molecule type" value="Genomic_DNA"/>
</dbReference>
<gene>
    <name evidence="2" type="ORF">C1SCF055_LOCUS10290</name>
</gene>
<keyword evidence="1" id="KW-1133">Transmembrane helix</keyword>
<keyword evidence="1" id="KW-0812">Transmembrane</keyword>
<name>A0A9P1FQD0_9DINO</name>
<evidence type="ECO:0000313" key="2">
    <source>
        <dbReference type="EMBL" id="CAI3982612.1"/>
    </source>
</evidence>
<evidence type="ECO:0000313" key="3">
    <source>
        <dbReference type="EMBL" id="CAL1135987.1"/>
    </source>
</evidence>
<feature type="transmembrane region" description="Helical" evidence="1">
    <location>
        <begin position="149"/>
        <end position="178"/>
    </location>
</feature>
<evidence type="ECO:0000256" key="1">
    <source>
        <dbReference type="SAM" id="Phobius"/>
    </source>
</evidence>
<reference evidence="2" key="1">
    <citation type="submission" date="2022-10" db="EMBL/GenBank/DDBJ databases">
        <authorList>
            <person name="Chen Y."/>
            <person name="Dougan E. K."/>
            <person name="Chan C."/>
            <person name="Rhodes N."/>
            <person name="Thang M."/>
        </authorList>
    </citation>
    <scope>NUCLEOTIDE SEQUENCE</scope>
</reference>
<dbReference type="EMBL" id="CAMXCT010000731">
    <property type="protein sequence ID" value="CAI3982612.1"/>
    <property type="molecule type" value="Genomic_DNA"/>
</dbReference>
<evidence type="ECO:0000313" key="4">
    <source>
        <dbReference type="Proteomes" id="UP001152797"/>
    </source>
</evidence>
<dbReference type="EMBL" id="CAMXCT020000731">
    <property type="protein sequence ID" value="CAL1135987.1"/>
    <property type="molecule type" value="Genomic_DNA"/>
</dbReference>
<reference evidence="3" key="2">
    <citation type="submission" date="2024-04" db="EMBL/GenBank/DDBJ databases">
        <authorList>
            <person name="Chen Y."/>
            <person name="Shah S."/>
            <person name="Dougan E. K."/>
            <person name="Thang M."/>
            <person name="Chan C."/>
        </authorList>
    </citation>
    <scope>NUCLEOTIDE SEQUENCE [LARGE SCALE GENOMIC DNA]</scope>
</reference>
<keyword evidence="1" id="KW-0472">Membrane</keyword>
<organism evidence="2">
    <name type="scientific">Cladocopium goreaui</name>
    <dbReference type="NCBI Taxonomy" id="2562237"/>
    <lineage>
        <taxon>Eukaryota</taxon>
        <taxon>Sar</taxon>
        <taxon>Alveolata</taxon>
        <taxon>Dinophyceae</taxon>
        <taxon>Suessiales</taxon>
        <taxon>Symbiodiniaceae</taxon>
        <taxon>Cladocopium</taxon>
    </lineage>
</organism>
<sequence>MIRMTQIGHPVAREVKGMAVPPSGPCGLGMQSPFPWTRLRSSRYFARRSKAKGRERLVSLGAAGLMSYWLMKLLKHSIINGIAWYLTAMRTGVPPPRRWKTFLATYAAVYVASTPLQPFKWATIAAMAPGMDRLMTKIASRFKWSKQRAGGLLLLVICLVAGSVWTLGVLLACSFAQIPLW</sequence>
<feature type="transmembrane region" description="Helical" evidence="1">
    <location>
        <begin position="106"/>
        <end position="128"/>
    </location>
</feature>
<dbReference type="AlphaFoldDB" id="A0A9P1FQD0"/>